<evidence type="ECO:0008006" key="3">
    <source>
        <dbReference type="Google" id="ProtNLM"/>
    </source>
</evidence>
<keyword evidence="2" id="KW-1185">Reference proteome</keyword>
<dbReference type="AlphaFoldDB" id="A0A371IGU8"/>
<evidence type="ECO:0000313" key="2">
    <source>
        <dbReference type="Proteomes" id="UP000257109"/>
    </source>
</evidence>
<dbReference type="EMBL" id="QJKJ01000118">
    <property type="protein sequence ID" value="RDY14184.1"/>
    <property type="molecule type" value="Genomic_DNA"/>
</dbReference>
<dbReference type="Proteomes" id="UP000257109">
    <property type="component" value="Unassembled WGS sequence"/>
</dbReference>
<feature type="non-terminal residue" evidence="1">
    <location>
        <position position="1"/>
    </location>
</feature>
<protein>
    <recommendedName>
        <fullName evidence="3">Reverse transcriptase domain-containing protein</fullName>
    </recommendedName>
</protein>
<sequence length="199" mass="22668">MTARTKIDVHAGMLSMEFGDTLVHFNIFEDMKHPNEDHSLFGVALIDELVEECFQLSTNGEDISNFSRDIEVFNCLGSIIDGADCYELLEVHNLFDSEDDITDLDDLSQELDLKLTNDTSSSPPPPTKLKPLPSHLKYAYLDTEQQLPIIIANNLYREQEEKLLHVLRQHKKAIGWKLSNLLGINPSICMHRILMEEEA</sequence>
<organism evidence="1 2">
    <name type="scientific">Mucuna pruriens</name>
    <name type="common">Velvet bean</name>
    <name type="synonym">Dolichos pruriens</name>
    <dbReference type="NCBI Taxonomy" id="157652"/>
    <lineage>
        <taxon>Eukaryota</taxon>
        <taxon>Viridiplantae</taxon>
        <taxon>Streptophyta</taxon>
        <taxon>Embryophyta</taxon>
        <taxon>Tracheophyta</taxon>
        <taxon>Spermatophyta</taxon>
        <taxon>Magnoliopsida</taxon>
        <taxon>eudicotyledons</taxon>
        <taxon>Gunneridae</taxon>
        <taxon>Pentapetalae</taxon>
        <taxon>rosids</taxon>
        <taxon>fabids</taxon>
        <taxon>Fabales</taxon>
        <taxon>Fabaceae</taxon>
        <taxon>Papilionoideae</taxon>
        <taxon>50 kb inversion clade</taxon>
        <taxon>NPAAA clade</taxon>
        <taxon>indigoferoid/millettioid clade</taxon>
        <taxon>Phaseoleae</taxon>
        <taxon>Mucuna</taxon>
    </lineage>
</organism>
<proteinExistence type="predicted"/>
<reference evidence="1" key="1">
    <citation type="submission" date="2018-05" db="EMBL/GenBank/DDBJ databases">
        <title>Draft genome of Mucuna pruriens seed.</title>
        <authorList>
            <person name="Nnadi N.E."/>
            <person name="Vos R."/>
            <person name="Hasami M.H."/>
            <person name="Devisetty U.K."/>
            <person name="Aguiy J.C."/>
        </authorList>
    </citation>
    <scope>NUCLEOTIDE SEQUENCE [LARGE SCALE GENOMIC DNA]</scope>
    <source>
        <strain evidence="1">JCA_2017</strain>
    </source>
</reference>
<dbReference type="OrthoDB" id="1752182at2759"/>
<gene>
    <name evidence="1" type="ORF">CR513_00773</name>
</gene>
<accession>A0A371IGU8</accession>
<name>A0A371IGU8_MUCPR</name>
<comment type="caution">
    <text evidence="1">The sequence shown here is derived from an EMBL/GenBank/DDBJ whole genome shotgun (WGS) entry which is preliminary data.</text>
</comment>
<evidence type="ECO:0000313" key="1">
    <source>
        <dbReference type="EMBL" id="RDY14184.1"/>
    </source>
</evidence>